<name>A0ACB0M4Q6_TRIPR</name>
<proteinExistence type="predicted"/>
<organism evidence="1 2">
    <name type="scientific">Trifolium pratense</name>
    <name type="common">Red clover</name>
    <dbReference type="NCBI Taxonomy" id="57577"/>
    <lineage>
        <taxon>Eukaryota</taxon>
        <taxon>Viridiplantae</taxon>
        <taxon>Streptophyta</taxon>
        <taxon>Embryophyta</taxon>
        <taxon>Tracheophyta</taxon>
        <taxon>Spermatophyta</taxon>
        <taxon>Magnoliopsida</taxon>
        <taxon>eudicotyledons</taxon>
        <taxon>Gunneridae</taxon>
        <taxon>Pentapetalae</taxon>
        <taxon>rosids</taxon>
        <taxon>fabids</taxon>
        <taxon>Fabales</taxon>
        <taxon>Fabaceae</taxon>
        <taxon>Papilionoideae</taxon>
        <taxon>50 kb inversion clade</taxon>
        <taxon>NPAAA clade</taxon>
        <taxon>Hologalegina</taxon>
        <taxon>IRL clade</taxon>
        <taxon>Trifolieae</taxon>
        <taxon>Trifolium</taxon>
    </lineage>
</organism>
<gene>
    <name evidence="1" type="ORF">MILVUS5_LOCUS38554</name>
</gene>
<dbReference type="Proteomes" id="UP001177021">
    <property type="component" value="Unassembled WGS sequence"/>
</dbReference>
<evidence type="ECO:0000313" key="2">
    <source>
        <dbReference type="Proteomes" id="UP001177021"/>
    </source>
</evidence>
<sequence>MGIIMALAFTKYYTTSLRNSSLSSLHVSMNLTLMIMPHLLLLLIFILLLVFIARITYSIIWLPWIISRHFNKQGIRGPPYRPIKGNTDEIRCMFTEVQSQPMDLCHDIVQRVCPYYHRWASVYGKTVLSWYGPRPRLILSDPVIIKEALLKTGEWFEKIDPNPLSKQFYGEGILFSKGKKWTIYRSIANHAFKVERIKSWIPQIIDTTKLMFYKWEDENNGNEEFEIDVNKDLQNLSADIISRVAFGSSYEEGKEIFDLQDQHCHLASLAQRSAYFPGLRYVPTKNNRERKRLEKKTRELIQVLIEDNHKAENNSENLLSLLMSPHKFINNETQRLGMDEIIDNCKNFYLAGKETSANSISWAILLLGMNQEWQSKAREEVLAVLGHHTPPTAETLSGLKLVNLVIQETLRLYLIAGILVRQASKRVNIGNIDILGGTQLYMSIISVHHDTKIWGEDALEFNPMRFTKTKNHSSSSYFPFGFGPNYCVGQNLAMIEIKIVLAMLLQRYSFYVSPTYVHGPMLVMTVSPQYGMQIIFKRL</sequence>
<accession>A0ACB0M4Q6</accession>
<reference evidence="1" key="1">
    <citation type="submission" date="2023-10" db="EMBL/GenBank/DDBJ databases">
        <authorList>
            <person name="Rodriguez Cubillos JULIANA M."/>
            <person name="De Vega J."/>
        </authorList>
    </citation>
    <scope>NUCLEOTIDE SEQUENCE</scope>
</reference>
<evidence type="ECO:0000313" key="1">
    <source>
        <dbReference type="EMBL" id="CAJ2675563.1"/>
    </source>
</evidence>
<dbReference type="EMBL" id="CASHSV030000716">
    <property type="protein sequence ID" value="CAJ2675563.1"/>
    <property type="molecule type" value="Genomic_DNA"/>
</dbReference>
<keyword evidence="2" id="KW-1185">Reference proteome</keyword>
<comment type="caution">
    <text evidence="1">The sequence shown here is derived from an EMBL/GenBank/DDBJ whole genome shotgun (WGS) entry which is preliminary data.</text>
</comment>
<protein>
    <submittedName>
        <fullName evidence="1">Uncharacterized protein</fullName>
    </submittedName>
</protein>